<gene>
    <name evidence="2" type="ORF">VPNG_02400</name>
</gene>
<dbReference type="EMBL" id="LKEB01000009">
    <property type="protein sequence ID" value="ROW15488.1"/>
    <property type="molecule type" value="Genomic_DNA"/>
</dbReference>
<evidence type="ECO:0000313" key="2">
    <source>
        <dbReference type="EMBL" id="ROW15488.1"/>
    </source>
</evidence>
<keyword evidence="3" id="KW-1185">Reference proteome</keyword>
<name>A0A423XGR4_9PEZI</name>
<reference evidence="2 3" key="1">
    <citation type="submission" date="2015-09" db="EMBL/GenBank/DDBJ databases">
        <title>Host preference determinants of Valsa canker pathogens revealed by comparative genomics.</title>
        <authorList>
            <person name="Yin Z."/>
            <person name="Huang L."/>
        </authorList>
    </citation>
    <scope>NUCLEOTIDE SEQUENCE [LARGE SCALE GENOMIC DNA]</scope>
    <source>
        <strain evidence="2 3">SXYLt</strain>
    </source>
</reference>
<dbReference type="InParanoid" id="A0A423XGR4"/>
<evidence type="ECO:0000313" key="3">
    <source>
        <dbReference type="Proteomes" id="UP000285146"/>
    </source>
</evidence>
<evidence type="ECO:0000256" key="1">
    <source>
        <dbReference type="SAM" id="MobiDB-lite"/>
    </source>
</evidence>
<comment type="caution">
    <text evidence="2">The sequence shown here is derived from an EMBL/GenBank/DDBJ whole genome shotgun (WGS) entry which is preliminary data.</text>
</comment>
<organism evidence="2 3">
    <name type="scientific">Cytospora leucostoma</name>
    <dbReference type="NCBI Taxonomy" id="1230097"/>
    <lineage>
        <taxon>Eukaryota</taxon>
        <taxon>Fungi</taxon>
        <taxon>Dikarya</taxon>
        <taxon>Ascomycota</taxon>
        <taxon>Pezizomycotina</taxon>
        <taxon>Sordariomycetes</taxon>
        <taxon>Sordariomycetidae</taxon>
        <taxon>Diaporthales</taxon>
        <taxon>Cytosporaceae</taxon>
        <taxon>Cytospora</taxon>
    </lineage>
</organism>
<sequence>MVPAKQLNITTNNSPPRLTSAPRSLMMMTTLRYHMNGVLSPTSRYVFAAILKETLSGALSPMEMRMFPGSGR</sequence>
<proteinExistence type="predicted"/>
<feature type="compositionally biased region" description="Polar residues" evidence="1">
    <location>
        <begin position="7"/>
        <end position="17"/>
    </location>
</feature>
<accession>A0A423XGR4</accession>
<feature type="region of interest" description="Disordered" evidence="1">
    <location>
        <begin position="1"/>
        <end position="21"/>
    </location>
</feature>
<protein>
    <submittedName>
        <fullName evidence="2">Uncharacterized protein</fullName>
    </submittedName>
</protein>
<dbReference type="AlphaFoldDB" id="A0A423XGR4"/>
<dbReference type="Proteomes" id="UP000285146">
    <property type="component" value="Unassembled WGS sequence"/>
</dbReference>
<dbReference type="OrthoDB" id="5204552at2759"/>